<proteinExistence type="predicted"/>
<reference evidence="1" key="1">
    <citation type="submission" date="2021-12" db="EMBL/GenBank/DDBJ databases">
        <title>Convergent genome expansion in fungi linked to evolution of root-endophyte symbiosis.</title>
        <authorList>
            <consortium name="DOE Joint Genome Institute"/>
            <person name="Ke Y.-H."/>
            <person name="Bonito G."/>
            <person name="Liao H.-L."/>
            <person name="Looney B."/>
            <person name="Rojas-Flechas A."/>
            <person name="Nash J."/>
            <person name="Hameed K."/>
            <person name="Schadt C."/>
            <person name="Martin F."/>
            <person name="Crous P.W."/>
            <person name="Miettinen O."/>
            <person name="Magnuson J.K."/>
            <person name="Labbe J."/>
            <person name="Jacobson D."/>
            <person name="Doktycz M.J."/>
            <person name="Veneault-Fourrey C."/>
            <person name="Kuo A."/>
            <person name="Mondo S."/>
            <person name="Calhoun S."/>
            <person name="Riley R."/>
            <person name="Ohm R."/>
            <person name="LaButti K."/>
            <person name="Andreopoulos B."/>
            <person name="Pangilinan J."/>
            <person name="Nolan M."/>
            <person name="Tritt A."/>
            <person name="Clum A."/>
            <person name="Lipzen A."/>
            <person name="Daum C."/>
            <person name="Barry K."/>
            <person name="Grigoriev I.V."/>
            <person name="Vilgalys R."/>
        </authorList>
    </citation>
    <scope>NUCLEOTIDE SEQUENCE</scope>
    <source>
        <strain evidence="1">PMI_201</strain>
    </source>
</reference>
<organism evidence="1 2">
    <name type="scientific">Talaromyces proteolyticus</name>
    <dbReference type="NCBI Taxonomy" id="1131652"/>
    <lineage>
        <taxon>Eukaryota</taxon>
        <taxon>Fungi</taxon>
        <taxon>Dikarya</taxon>
        <taxon>Ascomycota</taxon>
        <taxon>Pezizomycotina</taxon>
        <taxon>Eurotiomycetes</taxon>
        <taxon>Eurotiomycetidae</taxon>
        <taxon>Eurotiales</taxon>
        <taxon>Trichocomaceae</taxon>
        <taxon>Talaromyces</taxon>
        <taxon>Talaromyces sect. Bacilispori</taxon>
    </lineage>
</organism>
<evidence type="ECO:0000313" key="2">
    <source>
        <dbReference type="Proteomes" id="UP001201262"/>
    </source>
</evidence>
<dbReference type="RefSeq" id="XP_046067462.1">
    <property type="nucleotide sequence ID" value="XM_046222386.1"/>
</dbReference>
<evidence type="ECO:0000313" key="1">
    <source>
        <dbReference type="EMBL" id="KAH8691370.1"/>
    </source>
</evidence>
<dbReference type="GeneID" id="70252673"/>
<gene>
    <name evidence="1" type="ORF">BGW36DRAFT_51304</name>
</gene>
<accession>A0AAD4PTU0</accession>
<comment type="caution">
    <text evidence="1">The sequence shown here is derived from an EMBL/GenBank/DDBJ whole genome shotgun (WGS) entry which is preliminary data.</text>
</comment>
<protein>
    <submittedName>
        <fullName evidence="1">Uncharacterized protein</fullName>
    </submittedName>
</protein>
<sequence>MTRPMTQQTCLCHLVHSVTNLSLFHPCHDPSVFISPYLRPRFQHTQSDLHLLFMREQTESSLLKALLTATVRSANVLFCWSIYETIPAVTLVCTRLSTLVSLYFSLFPAHLHLARSSTRQTGPLRSVRVLYADSPYARCRSISFSLCSSPDSETSRHVHCHCGANPEMASARHSMGENSERVARSACDWLIRADRLRAPPRLACLGGYGADRAEAERAVASGLSLSAPVPPAAGSLILFLYPRRLAGKAVVALAGLPEPSLRLPCTLASGCDRTDFHRP</sequence>
<dbReference type="AlphaFoldDB" id="A0AAD4PTU0"/>
<name>A0AAD4PTU0_9EURO</name>
<dbReference type="EMBL" id="JAJTJA010000012">
    <property type="protein sequence ID" value="KAH8691370.1"/>
    <property type="molecule type" value="Genomic_DNA"/>
</dbReference>
<keyword evidence="2" id="KW-1185">Reference proteome</keyword>
<dbReference type="Proteomes" id="UP001201262">
    <property type="component" value="Unassembled WGS sequence"/>
</dbReference>